<protein>
    <recommendedName>
        <fullName evidence="3">DUF4376 domain-containing protein</fullName>
    </recommendedName>
</protein>
<dbReference type="Proteomes" id="UP000218272">
    <property type="component" value="Chromosome SCLO_1"/>
</dbReference>
<sequence>MILAKIENGAIAAYPYFAWQLRADHPGTSFPDDLADIDLSDFGAAIIDPVDPPACDAEYRVEESAPVLQDGRWLQAWAIVERSADELAAHQADLLAGIDREAGEFRQRFITAVPGQAQTYDAKAREAAAWVAAIDPRTEDFPFLSAEASACGMAMADVAAIIAATTAQWTTLAARIEGARMGAKRAVQAAHGFAAKSAAAGVDWEGLLA</sequence>
<organism evidence="1 2">
    <name type="scientific">Sphingobium cloacae</name>
    <dbReference type="NCBI Taxonomy" id="120107"/>
    <lineage>
        <taxon>Bacteria</taxon>
        <taxon>Pseudomonadati</taxon>
        <taxon>Pseudomonadota</taxon>
        <taxon>Alphaproteobacteria</taxon>
        <taxon>Sphingomonadales</taxon>
        <taxon>Sphingomonadaceae</taxon>
        <taxon>Sphingobium</taxon>
    </lineage>
</organism>
<dbReference type="KEGG" id="sclo:SCLO_1027150"/>
<name>A0A1E1F5F3_9SPHN</name>
<evidence type="ECO:0008006" key="3">
    <source>
        <dbReference type="Google" id="ProtNLM"/>
    </source>
</evidence>
<accession>A0A1E1F5F3</accession>
<evidence type="ECO:0000313" key="2">
    <source>
        <dbReference type="Proteomes" id="UP000218272"/>
    </source>
</evidence>
<proteinExistence type="predicted"/>
<gene>
    <name evidence="1" type="ORF">SCLO_1027150</name>
</gene>
<dbReference type="EMBL" id="AP017655">
    <property type="protein sequence ID" value="BAV65755.1"/>
    <property type="molecule type" value="Genomic_DNA"/>
</dbReference>
<dbReference type="RefSeq" id="WP_066519741.1">
    <property type="nucleotide sequence ID" value="NZ_AP017655.1"/>
</dbReference>
<dbReference type="AlphaFoldDB" id="A0A1E1F5F3"/>
<reference evidence="1 2" key="1">
    <citation type="submission" date="2016-10" db="EMBL/GenBank/DDBJ databases">
        <title>Complete Genome Sequence of the Nonylphenol-Degrading Bacterium Sphingobium cloacae JCM 10874T.</title>
        <authorList>
            <person name="Ootsuka M."/>
            <person name="Nishizawa T."/>
            <person name="Ohta H."/>
        </authorList>
    </citation>
    <scope>NUCLEOTIDE SEQUENCE [LARGE SCALE GENOMIC DNA]</scope>
    <source>
        <strain evidence="1 2">JCM 10874</strain>
    </source>
</reference>
<evidence type="ECO:0000313" key="1">
    <source>
        <dbReference type="EMBL" id="BAV65755.1"/>
    </source>
</evidence>
<keyword evidence="2" id="KW-1185">Reference proteome</keyword>